<protein>
    <submittedName>
        <fullName evidence="2">Uncharacterized protein</fullName>
    </submittedName>
</protein>
<keyword evidence="3" id="KW-1185">Reference proteome</keyword>
<evidence type="ECO:0000313" key="2">
    <source>
        <dbReference type="EMBL" id="SHL09979.1"/>
    </source>
</evidence>
<keyword evidence="1" id="KW-1133">Transmembrane helix</keyword>
<sequence>MKRNRTIQLKAIFLLTVFSLNTLLGFACAVGLNMGFNAKHHHEEGVVAPTIITHHHEGLTHHHHHEEATKAKNTTEDRNCCNNSVIKFSQLEKLLVHAVNVGIEIPVVLVHLHFICQSYLSSFVISREQIQVVRPYVLSSRGIRVSIQSFQI</sequence>
<dbReference type="PROSITE" id="PS51257">
    <property type="entry name" value="PROKAR_LIPOPROTEIN"/>
    <property type="match status" value="1"/>
</dbReference>
<dbReference type="EMBL" id="FRBL01000002">
    <property type="protein sequence ID" value="SHL09979.1"/>
    <property type="molecule type" value="Genomic_DNA"/>
</dbReference>
<gene>
    <name evidence="2" type="ORF">SAMN05444266_10239</name>
</gene>
<dbReference type="Proteomes" id="UP000184420">
    <property type="component" value="Unassembled WGS sequence"/>
</dbReference>
<evidence type="ECO:0000256" key="1">
    <source>
        <dbReference type="SAM" id="Phobius"/>
    </source>
</evidence>
<reference evidence="2 3" key="1">
    <citation type="submission" date="2016-11" db="EMBL/GenBank/DDBJ databases">
        <authorList>
            <person name="Jaros S."/>
            <person name="Januszkiewicz K."/>
            <person name="Wedrychowicz H."/>
        </authorList>
    </citation>
    <scope>NUCLEOTIDE SEQUENCE [LARGE SCALE GENOMIC DNA]</scope>
    <source>
        <strain evidence="2 3">DSM 27406</strain>
    </source>
</reference>
<name>A0A1M6XVR5_9BACT</name>
<accession>A0A1M6XVR5</accession>
<dbReference type="RefSeq" id="WP_143159831.1">
    <property type="nucleotide sequence ID" value="NZ_FRBL01000002.1"/>
</dbReference>
<dbReference type="OrthoDB" id="657403at2"/>
<keyword evidence="1" id="KW-0472">Membrane</keyword>
<evidence type="ECO:0000313" key="3">
    <source>
        <dbReference type="Proteomes" id="UP000184420"/>
    </source>
</evidence>
<dbReference type="AlphaFoldDB" id="A0A1M6XVR5"/>
<feature type="transmembrane region" description="Helical" evidence="1">
    <location>
        <begin position="12"/>
        <end position="32"/>
    </location>
</feature>
<proteinExistence type="predicted"/>
<keyword evidence="1" id="KW-0812">Transmembrane</keyword>
<organism evidence="2 3">
    <name type="scientific">Chitinophaga jiangningensis</name>
    <dbReference type="NCBI Taxonomy" id="1419482"/>
    <lineage>
        <taxon>Bacteria</taxon>
        <taxon>Pseudomonadati</taxon>
        <taxon>Bacteroidota</taxon>
        <taxon>Chitinophagia</taxon>
        <taxon>Chitinophagales</taxon>
        <taxon>Chitinophagaceae</taxon>
        <taxon>Chitinophaga</taxon>
    </lineage>
</organism>